<comment type="caution">
    <text evidence="1">The sequence shown here is derived from an EMBL/GenBank/DDBJ whole genome shotgun (WGS) entry which is preliminary data.</text>
</comment>
<protein>
    <recommendedName>
        <fullName evidence="3">TOG domain-containing protein</fullName>
    </recommendedName>
</protein>
<dbReference type="EMBL" id="BLLF01002906">
    <property type="protein sequence ID" value="GFH25742.1"/>
    <property type="molecule type" value="Genomic_DNA"/>
</dbReference>
<organism evidence="1 2">
    <name type="scientific">Haematococcus lacustris</name>
    <name type="common">Green alga</name>
    <name type="synonym">Haematococcus pluvialis</name>
    <dbReference type="NCBI Taxonomy" id="44745"/>
    <lineage>
        <taxon>Eukaryota</taxon>
        <taxon>Viridiplantae</taxon>
        <taxon>Chlorophyta</taxon>
        <taxon>core chlorophytes</taxon>
        <taxon>Chlorophyceae</taxon>
        <taxon>CS clade</taxon>
        <taxon>Chlamydomonadales</taxon>
        <taxon>Haematococcaceae</taxon>
        <taxon>Haematococcus</taxon>
    </lineage>
</organism>
<evidence type="ECO:0008006" key="3">
    <source>
        <dbReference type="Google" id="ProtNLM"/>
    </source>
</evidence>
<dbReference type="Gene3D" id="1.25.10.10">
    <property type="entry name" value="Leucine-rich Repeat Variant"/>
    <property type="match status" value="1"/>
</dbReference>
<sequence length="155" mass="16392">ALETRTYGKRLIWAIKTSLASRPDFERLVAQLQPEALSRKEVLAKALGGLGSKDFRERLEALRGLEGVVASSGGLVGASETQLQAVMDGLVALVRLLQARLNDGNAKVVTAVLEGLTRMAGALRERVQPGLNTLVPALAAALGSTNEKGKTLHTP</sequence>
<dbReference type="SUPFAM" id="SSF48371">
    <property type="entry name" value="ARM repeat"/>
    <property type="match status" value="1"/>
</dbReference>
<proteinExistence type="predicted"/>
<evidence type="ECO:0000313" key="2">
    <source>
        <dbReference type="Proteomes" id="UP000485058"/>
    </source>
</evidence>
<evidence type="ECO:0000313" key="1">
    <source>
        <dbReference type="EMBL" id="GFH25742.1"/>
    </source>
</evidence>
<dbReference type="InterPro" id="IPR016024">
    <property type="entry name" value="ARM-type_fold"/>
</dbReference>
<dbReference type="AlphaFoldDB" id="A0A6A0A4J8"/>
<feature type="non-terminal residue" evidence="1">
    <location>
        <position position="1"/>
    </location>
</feature>
<name>A0A6A0A4J8_HAELA</name>
<dbReference type="InterPro" id="IPR011989">
    <property type="entry name" value="ARM-like"/>
</dbReference>
<reference evidence="1 2" key="1">
    <citation type="submission" date="2020-02" db="EMBL/GenBank/DDBJ databases">
        <title>Draft genome sequence of Haematococcus lacustris strain NIES-144.</title>
        <authorList>
            <person name="Morimoto D."/>
            <person name="Nakagawa S."/>
            <person name="Yoshida T."/>
            <person name="Sawayama S."/>
        </authorList>
    </citation>
    <scope>NUCLEOTIDE SEQUENCE [LARGE SCALE GENOMIC DNA]</scope>
    <source>
        <strain evidence="1 2">NIES-144</strain>
    </source>
</reference>
<accession>A0A6A0A4J8</accession>
<keyword evidence="2" id="KW-1185">Reference proteome</keyword>
<gene>
    <name evidence="1" type="ORF">HaLaN_23753</name>
</gene>
<dbReference type="Proteomes" id="UP000485058">
    <property type="component" value="Unassembled WGS sequence"/>
</dbReference>